<proteinExistence type="predicted"/>
<comment type="caution">
    <text evidence="2">The sequence shown here is derived from an EMBL/GenBank/DDBJ whole genome shotgun (WGS) entry which is preliminary data.</text>
</comment>
<dbReference type="InterPro" id="IPR002560">
    <property type="entry name" value="Transposase_DDE"/>
</dbReference>
<name>A0A934K395_9BACT</name>
<accession>A0A934K395</accession>
<reference evidence="2" key="1">
    <citation type="submission" date="2020-10" db="EMBL/GenBank/DDBJ databases">
        <title>Ca. Dormibacterota MAGs.</title>
        <authorList>
            <person name="Montgomery K."/>
        </authorList>
    </citation>
    <scope>NUCLEOTIDE SEQUENCE [LARGE SCALE GENOMIC DNA]</scope>
    <source>
        <strain evidence="2">SC8812_S17_10</strain>
    </source>
</reference>
<evidence type="ECO:0000313" key="3">
    <source>
        <dbReference type="Proteomes" id="UP000612893"/>
    </source>
</evidence>
<dbReference type="Proteomes" id="UP000612893">
    <property type="component" value="Unassembled WGS sequence"/>
</dbReference>
<organism evidence="2 3">
    <name type="scientific">Candidatus Nephthysia bennettiae</name>
    <dbReference type="NCBI Taxonomy" id="3127016"/>
    <lineage>
        <taxon>Bacteria</taxon>
        <taxon>Bacillati</taxon>
        <taxon>Candidatus Dormiibacterota</taxon>
        <taxon>Candidatus Dormibacteria</taxon>
        <taxon>Candidatus Dormibacterales</taxon>
        <taxon>Candidatus Dormibacteraceae</taxon>
        <taxon>Candidatus Nephthysia</taxon>
    </lineage>
</organism>
<protein>
    <submittedName>
        <fullName evidence="2">Transposase</fullName>
    </submittedName>
</protein>
<feature type="domain" description="Transposase IS204/IS1001/IS1096/IS1165 DDE" evidence="1">
    <location>
        <begin position="2"/>
        <end position="42"/>
    </location>
</feature>
<gene>
    <name evidence="2" type="ORF">JF922_00315</name>
</gene>
<keyword evidence="3" id="KW-1185">Reference proteome</keyword>
<dbReference type="Pfam" id="PF01610">
    <property type="entry name" value="DDE_Tnp_ISL3"/>
    <property type="match status" value="1"/>
</dbReference>
<dbReference type="EMBL" id="JAEKNR010000005">
    <property type="protein sequence ID" value="MBJ7596522.1"/>
    <property type="molecule type" value="Genomic_DNA"/>
</dbReference>
<sequence length="43" mass="4871">MRLRQVCADGANWIATVVRRHCPQAHLALDPFHVVKWATEAVC</sequence>
<evidence type="ECO:0000313" key="2">
    <source>
        <dbReference type="EMBL" id="MBJ7596522.1"/>
    </source>
</evidence>
<dbReference type="AlphaFoldDB" id="A0A934K395"/>
<evidence type="ECO:0000259" key="1">
    <source>
        <dbReference type="Pfam" id="PF01610"/>
    </source>
</evidence>